<evidence type="ECO:0000313" key="3">
    <source>
        <dbReference type="EMBL" id="PNH10770.1"/>
    </source>
</evidence>
<dbReference type="EMBL" id="PGGS01000047">
    <property type="protein sequence ID" value="PNH10770.1"/>
    <property type="molecule type" value="Genomic_DNA"/>
</dbReference>
<evidence type="ECO:0000313" key="4">
    <source>
        <dbReference type="Proteomes" id="UP000236333"/>
    </source>
</evidence>
<name>A0A2J8AE29_9CHLO</name>
<sequence length="172" mass="18637">MAPRKKMLSEALADLFNPAPGPAKVIKRTRLTLSTCPRVWCEPPRAPSSAAATADEPLDATATATAPTTASVSEAATDVFVEEERDAETYDDAEFYQQLLKEFLDKGLAEGAAGGLPRPPKKRKVVDRRASKGRKLRYHVQDKLVAFMAPVEIEPPAFAANLFSNLFGHAGK</sequence>
<dbReference type="GO" id="GO:0005730">
    <property type="term" value="C:nucleolus"/>
    <property type="evidence" value="ECO:0007669"/>
    <property type="project" value="TreeGrafter"/>
</dbReference>
<dbReference type="InterPro" id="IPR012617">
    <property type="entry name" value="AATF_C"/>
</dbReference>
<dbReference type="Proteomes" id="UP000236333">
    <property type="component" value="Unassembled WGS sequence"/>
</dbReference>
<protein>
    <submittedName>
        <fullName evidence="3">Protein bfr2</fullName>
    </submittedName>
</protein>
<dbReference type="InterPro" id="IPR039223">
    <property type="entry name" value="AATF/Bfr2"/>
</dbReference>
<comment type="caution">
    <text evidence="3">The sequence shown here is derived from an EMBL/GenBank/DDBJ whole genome shotgun (WGS) entry which is preliminary data.</text>
</comment>
<dbReference type="Pfam" id="PF08164">
    <property type="entry name" value="TRAUB"/>
    <property type="match status" value="1"/>
</dbReference>
<accession>A0A2J8AE29</accession>
<feature type="domain" description="Apoptosis-antagonizing transcription factor C-terminal" evidence="2">
    <location>
        <begin position="96"/>
        <end position="167"/>
    </location>
</feature>
<proteinExistence type="predicted"/>
<dbReference type="AlphaFoldDB" id="A0A2J8AE29"/>
<evidence type="ECO:0000259" key="2">
    <source>
        <dbReference type="Pfam" id="PF08164"/>
    </source>
</evidence>
<gene>
    <name evidence="3" type="ORF">TSOC_002453</name>
</gene>
<organism evidence="3 4">
    <name type="scientific">Tetrabaena socialis</name>
    <dbReference type="NCBI Taxonomy" id="47790"/>
    <lineage>
        <taxon>Eukaryota</taxon>
        <taxon>Viridiplantae</taxon>
        <taxon>Chlorophyta</taxon>
        <taxon>core chlorophytes</taxon>
        <taxon>Chlorophyceae</taxon>
        <taxon>CS clade</taxon>
        <taxon>Chlamydomonadales</taxon>
        <taxon>Tetrabaenaceae</taxon>
        <taxon>Tetrabaena</taxon>
    </lineage>
</organism>
<dbReference type="OrthoDB" id="5783963at2759"/>
<feature type="compositionally biased region" description="Low complexity" evidence="1">
    <location>
        <begin position="47"/>
        <end position="76"/>
    </location>
</feature>
<feature type="region of interest" description="Disordered" evidence="1">
    <location>
        <begin position="42"/>
        <end position="76"/>
    </location>
</feature>
<dbReference type="PANTHER" id="PTHR15565">
    <property type="entry name" value="AATF PROTEIN APOPTOSIS ANTAGONIZING TRANSCRIPTION FACTOR"/>
    <property type="match status" value="1"/>
</dbReference>
<feature type="region of interest" description="Disordered" evidence="1">
    <location>
        <begin position="111"/>
        <end position="130"/>
    </location>
</feature>
<dbReference type="PANTHER" id="PTHR15565:SF0">
    <property type="entry name" value="PROTEIN AATF"/>
    <property type="match status" value="1"/>
</dbReference>
<reference evidence="3 4" key="1">
    <citation type="journal article" date="2017" name="Mol. Biol. Evol.">
        <title>The 4-celled Tetrabaena socialis nuclear genome reveals the essential components for genetic control of cell number at the origin of multicellularity in the volvocine lineage.</title>
        <authorList>
            <person name="Featherston J."/>
            <person name="Arakaki Y."/>
            <person name="Hanschen E.R."/>
            <person name="Ferris P.J."/>
            <person name="Michod R.E."/>
            <person name="Olson B.J.S.C."/>
            <person name="Nozaki H."/>
            <person name="Durand P.M."/>
        </authorList>
    </citation>
    <scope>NUCLEOTIDE SEQUENCE [LARGE SCALE GENOMIC DNA]</scope>
    <source>
        <strain evidence="3 4">NIES-571</strain>
    </source>
</reference>
<feature type="compositionally biased region" description="Basic residues" evidence="1">
    <location>
        <begin position="119"/>
        <end position="130"/>
    </location>
</feature>
<keyword evidence="4" id="KW-1185">Reference proteome</keyword>
<evidence type="ECO:0000256" key="1">
    <source>
        <dbReference type="SAM" id="MobiDB-lite"/>
    </source>
</evidence>